<dbReference type="NCBIfam" id="TIGR03138">
    <property type="entry name" value="QueF"/>
    <property type="match status" value="1"/>
</dbReference>
<comment type="pathway">
    <text evidence="5">tRNA modification; tRNA-queuosine biosynthesis.</text>
</comment>
<dbReference type="InterPro" id="IPR029500">
    <property type="entry name" value="QueF"/>
</dbReference>
<dbReference type="InterPro" id="IPR029139">
    <property type="entry name" value="QueF_N"/>
</dbReference>
<proteinExistence type="inferred from homology"/>
<dbReference type="InterPro" id="IPR050084">
    <property type="entry name" value="NADPH_dep_7-cyano-7-deazaG_red"/>
</dbReference>
<dbReference type="RefSeq" id="WP_366371103.1">
    <property type="nucleotide sequence ID" value="NZ_FTOH01000009.1"/>
</dbReference>
<comment type="catalytic activity">
    <reaction evidence="5">
        <text>7-aminomethyl-7-carbaguanine + 2 NADP(+) = 7-cyano-7-carbaguanine + 2 NADPH + 3 H(+)</text>
        <dbReference type="Rhea" id="RHEA:13409"/>
        <dbReference type="ChEBI" id="CHEBI:15378"/>
        <dbReference type="ChEBI" id="CHEBI:45075"/>
        <dbReference type="ChEBI" id="CHEBI:57783"/>
        <dbReference type="ChEBI" id="CHEBI:58349"/>
        <dbReference type="ChEBI" id="CHEBI:58703"/>
        <dbReference type="EC" id="1.7.1.13"/>
    </reaction>
</comment>
<dbReference type="InterPro" id="IPR016428">
    <property type="entry name" value="QueF_type2"/>
</dbReference>
<comment type="subunit">
    <text evidence="5">Homodimer.</text>
</comment>
<dbReference type="STRING" id="484498.SAMN05421686_109144"/>
<protein>
    <recommendedName>
        <fullName evidence="5">NADPH-dependent 7-cyano-7-deazaguanine reductase</fullName>
        <ecNumber evidence="5">1.7.1.13</ecNumber>
    </recommendedName>
    <alternativeName>
        <fullName evidence="5">7-cyano-7-carbaguanine reductase</fullName>
    </alternativeName>
    <alternativeName>
        <fullName evidence="5">NADPH-dependent nitrile oxidoreductase</fullName>
    </alternativeName>
    <alternativeName>
        <fullName evidence="5">PreQ(0) reductase</fullName>
    </alternativeName>
</protein>
<gene>
    <name evidence="5" type="primary">queF</name>
    <name evidence="7" type="ORF">SAMN05421686_109144</name>
</gene>
<comment type="function">
    <text evidence="5">Catalyzes the NADPH-dependent reduction of 7-cyano-7-deazaguanine (preQ0) to 7-aminomethyl-7-deazaguanine (preQ1).</text>
</comment>
<dbReference type="EMBL" id="FTOH01000009">
    <property type="protein sequence ID" value="SIT09199.1"/>
    <property type="molecule type" value="Genomic_DNA"/>
</dbReference>
<comment type="similarity">
    <text evidence="5">Belongs to the GTP cyclohydrolase I family. QueF type 2 subfamily.</text>
</comment>
<dbReference type="InterPro" id="IPR043133">
    <property type="entry name" value="GTP-CH-I_C/QueF"/>
</dbReference>
<keyword evidence="2 5" id="KW-0671">Queuosine biosynthesis</keyword>
<feature type="binding site" evidence="5">
    <location>
        <begin position="221"/>
        <end position="222"/>
    </location>
    <ligand>
        <name>substrate</name>
    </ligand>
</feature>
<dbReference type="SUPFAM" id="SSF55620">
    <property type="entry name" value="Tetrahydrobiopterin biosynthesis enzymes-like"/>
    <property type="match status" value="1"/>
</dbReference>
<dbReference type="Pfam" id="PF14819">
    <property type="entry name" value="QueF_N"/>
    <property type="match status" value="1"/>
</dbReference>
<accession>A0A1N7PFR4</accession>
<dbReference type="PANTHER" id="PTHR34354">
    <property type="entry name" value="NADPH-DEPENDENT 7-CYANO-7-DEAZAGUANINE REDUCTASE"/>
    <property type="match status" value="1"/>
</dbReference>
<keyword evidence="4 5" id="KW-0560">Oxidoreductase</keyword>
<dbReference type="Proteomes" id="UP000185639">
    <property type="component" value="Unassembled WGS sequence"/>
</dbReference>
<dbReference type="PANTHER" id="PTHR34354:SF1">
    <property type="entry name" value="NADPH-DEPENDENT 7-CYANO-7-DEAZAGUANINE REDUCTASE"/>
    <property type="match status" value="1"/>
</dbReference>
<evidence type="ECO:0000256" key="4">
    <source>
        <dbReference type="ARBA" id="ARBA00023002"/>
    </source>
</evidence>
<feature type="binding site" evidence="5">
    <location>
        <begin position="85"/>
        <end position="87"/>
    </location>
    <ligand>
        <name>substrate</name>
    </ligand>
</feature>
<evidence type="ECO:0000256" key="1">
    <source>
        <dbReference type="ARBA" id="ARBA00022490"/>
    </source>
</evidence>
<keyword evidence="3 5" id="KW-0521">NADP</keyword>
<feature type="binding site" evidence="5">
    <location>
        <begin position="87"/>
        <end position="88"/>
    </location>
    <ligand>
        <name>NADPH</name>
        <dbReference type="ChEBI" id="CHEBI:57783"/>
    </ligand>
</feature>
<feature type="binding site" evidence="5">
    <location>
        <begin position="250"/>
        <end position="251"/>
    </location>
    <ligand>
        <name>NADPH</name>
        <dbReference type="ChEBI" id="CHEBI:57783"/>
    </ligand>
</feature>
<evidence type="ECO:0000259" key="6">
    <source>
        <dbReference type="Pfam" id="PF14819"/>
    </source>
</evidence>
<dbReference type="AlphaFoldDB" id="A0A1N7PFR4"/>
<evidence type="ECO:0000313" key="7">
    <source>
        <dbReference type="EMBL" id="SIT09199.1"/>
    </source>
</evidence>
<keyword evidence="1 5" id="KW-0963">Cytoplasm</keyword>
<dbReference type="HAMAP" id="MF_00817">
    <property type="entry name" value="QueF_type2"/>
    <property type="match status" value="1"/>
</dbReference>
<name>A0A1N7PFR4_9GAMM</name>
<dbReference type="GO" id="GO:0005737">
    <property type="term" value="C:cytoplasm"/>
    <property type="evidence" value="ECO:0007669"/>
    <property type="project" value="UniProtKB-SubCell"/>
</dbReference>
<feature type="active site" description="Thioimide intermediate" evidence="5">
    <location>
        <position position="182"/>
    </location>
</feature>
<feature type="active site" description="Proton donor" evidence="5">
    <location>
        <position position="189"/>
    </location>
</feature>
<dbReference type="GO" id="GO:0033739">
    <property type="term" value="F:preQ1 synthase activity"/>
    <property type="evidence" value="ECO:0007669"/>
    <property type="project" value="UniProtKB-UniRule"/>
</dbReference>
<dbReference type="GO" id="GO:0008616">
    <property type="term" value="P:tRNA queuosine(34) biosynthetic process"/>
    <property type="evidence" value="ECO:0007669"/>
    <property type="project" value="UniProtKB-UniRule"/>
</dbReference>
<dbReference type="PIRSF" id="PIRSF004750">
    <property type="entry name" value="Nitrile_oxidored_YqcD_prd"/>
    <property type="match status" value="1"/>
</dbReference>
<evidence type="ECO:0000256" key="3">
    <source>
        <dbReference type="ARBA" id="ARBA00022857"/>
    </source>
</evidence>
<evidence type="ECO:0000313" key="8">
    <source>
        <dbReference type="Proteomes" id="UP000185639"/>
    </source>
</evidence>
<dbReference type="Pfam" id="PF14489">
    <property type="entry name" value="QueF"/>
    <property type="match status" value="1"/>
</dbReference>
<reference evidence="8" key="1">
    <citation type="submission" date="2017-01" db="EMBL/GenBank/DDBJ databases">
        <authorList>
            <person name="Varghese N."/>
            <person name="Submissions S."/>
        </authorList>
    </citation>
    <scope>NUCLEOTIDE SEQUENCE [LARGE SCALE GENOMIC DNA]</scope>
    <source>
        <strain evidence="8">DSM 24913</strain>
    </source>
</reference>
<evidence type="ECO:0000256" key="5">
    <source>
        <dbReference type="HAMAP-Rule" id="MF_00817"/>
    </source>
</evidence>
<dbReference type="UniPathway" id="UPA00392"/>
<sequence length="275" mass="31057">MMGSVHSETNPLGKTSEYPEQYDAGLLFPIDRNESWKASGDDRSAITFYGVDIWNGYEVSWLTPNGKPVVCVAEFRVPSGSPFLVESKSFKLYLNSFNQTRFENESDVKAVMERDLSLAAGGAVTVAFHGMDYAYPAAPDALCIDDVDVDISSYTPSPELLKVVPDSQFDGWICSHLLKSNCPVTGQPDWGSVYIQYKGQEIDKASLLAYLVSLRQHQDFHEQCVERTFRDIQQRCTPESLTVYARYVRRGGLDINPFRTTEETFEALNFRLQRQ</sequence>
<keyword evidence="8" id="KW-1185">Reference proteome</keyword>
<feature type="domain" description="NADPH-dependent 7-cyano-7-deazaguanine reductase N-terminal" evidence="6">
    <location>
        <begin position="18"/>
        <end position="127"/>
    </location>
</feature>
<dbReference type="EC" id="1.7.1.13" evidence="5"/>
<evidence type="ECO:0000256" key="2">
    <source>
        <dbReference type="ARBA" id="ARBA00022785"/>
    </source>
</evidence>
<comment type="subcellular location">
    <subcellularLocation>
        <location evidence="5">Cytoplasm</location>
    </subcellularLocation>
</comment>
<organism evidence="7 8">
    <name type="scientific">Thalassolituus maritimus</name>
    <dbReference type="NCBI Taxonomy" id="484498"/>
    <lineage>
        <taxon>Bacteria</taxon>
        <taxon>Pseudomonadati</taxon>
        <taxon>Pseudomonadota</taxon>
        <taxon>Gammaproteobacteria</taxon>
        <taxon>Oceanospirillales</taxon>
        <taxon>Oceanospirillaceae</taxon>
        <taxon>Thalassolituus</taxon>
    </lineage>
</organism>
<dbReference type="Gene3D" id="3.30.1130.10">
    <property type="match status" value="2"/>
</dbReference>